<dbReference type="Proteomes" id="UP000565262">
    <property type="component" value="Unassembled WGS sequence"/>
</dbReference>
<evidence type="ECO:0000313" key="6">
    <source>
        <dbReference type="Proteomes" id="UP000565262"/>
    </source>
</evidence>
<dbReference type="PANTHER" id="PTHR46796">
    <property type="entry name" value="HTH-TYPE TRANSCRIPTIONAL ACTIVATOR RHAS-RELATED"/>
    <property type="match status" value="1"/>
</dbReference>
<keyword evidence="1" id="KW-0805">Transcription regulation</keyword>
<evidence type="ECO:0000313" key="5">
    <source>
        <dbReference type="EMBL" id="MBB1489408.1"/>
    </source>
</evidence>
<dbReference type="PANTHER" id="PTHR46796:SF13">
    <property type="entry name" value="HTH-TYPE TRANSCRIPTIONAL ACTIVATOR RHAS"/>
    <property type="match status" value="1"/>
</dbReference>
<evidence type="ECO:0000256" key="2">
    <source>
        <dbReference type="ARBA" id="ARBA00023125"/>
    </source>
</evidence>
<dbReference type="Pfam" id="PF12833">
    <property type="entry name" value="HTH_18"/>
    <property type="match status" value="1"/>
</dbReference>
<dbReference type="RefSeq" id="WP_182811589.1">
    <property type="nucleotide sequence ID" value="NZ_JACJFM010000053.1"/>
</dbReference>
<evidence type="ECO:0000259" key="4">
    <source>
        <dbReference type="PROSITE" id="PS01124"/>
    </source>
</evidence>
<dbReference type="InterPro" id="IPR009057">
    <property type="entry name" value="Homeodomain-like_sf"/>
</dbReference>
<sequence length="270" mass="31302">MVIRARCRTDRSYINDISLTLMFPERTSSEIVQAVWFASALYDLPAPKSRWLRGKAYTAVVLTIKGRFELAGKLQPVSPVVIPAYTESTRITLHPGTALIGICFPPGVSTTIFGKRVTDPTELYSLDSYLPWQSLEQSLTASDNHWRQALVLYRWIDRWLDPYTLPDTLSETLTEIEHLAGQEKLDQIRPGVSFRQIERQFKHYIGVSPKYYQRILRVNRVLQQLRLSPESNLTEIAYQQGYSDQAHMSREFKAFNHITPREYCRYLKAR</sequence>
<dbReference type="SUPFAM" id="SSF46689">
    <property type="entry name" value="Homeodomain-like"/>
    <property type="match status" value="1"/>
</dbReference>
<comment type="caution">
    <text evidence="5">The sequence shown here is derived from an EMBL/GenBank/DDBJ whole genome shotgun (WGS) entry which is preliminary data.</text>
</comment>
<dbReference type="SMART" id="SM00342">
    <property type="entry name" value="HTH_ARAC"/>
    <property type="match status" value="1"/>
</dbReference>
<dbReference type="InterPro" id="IPR050204">
    <property type="entry name" value="AraC_XylS_family_regulators"/>
</dbReference>
<evidence type="ECO:0000256" key="1">
    <source>
        <dbReference type="ARBA" id="ARBA00023015"/>
    </source>
</evidence>
<proteinExistence type="predicted"/>
<gene>
    <name evidence="5" type="ORF">H4O21_22615</name>
</gene>
<keyword evidence="2" id="KW-0238">DNA-binding</keyword>
<protein>
    <submittedName>
        <fullName evidence="5">AraC family transcriptional regulator</fullName>
    </submittedName>
</protein>
<dbReference type="InterPro" id="IPR018060">
    <property type="entry name" value="HTH_AraC"/>
</dbReference>
<dbReference type="EMBL" id="JACJFM010000053">
    <property type="protein sequence ID" value="MBB1489408.1"/>
    <property type="molecule type" value="Genomic_DNA"/>
</dbReference>
<organism evidence="5 6">
    <name type="scientific">Oceanospirillum sediminis</name>
    <dbReference type="NCBI Taxonomy" id="2760088"/>
    <lineage>
        <taxon>Bacteria</taxon>
        <taxon>Pseudomonadati</taxon>
        <taxon>Pseudomonadota</taxon>
        <taxon>Gammaproteobacteria</taxon>
        <taxon>Oceanospirillales</taxon>
        <taxon>Oceanospirillaceae</taxon>
        <taxon>Oceanospirillum</taxon>
    </lineage>
</organism>
<accession>A0A839IWS5</accession>
<dbReference type="PROSITE" id="PS01124">
    <property type="entry name" value="HTH_ARAC_FAMILY_2"/>
    <property type="match status" value="1"/>
</dbReference>
<dbReference type="Gene3D" id="1.10.10.60">
    <property type="entry name" value="Homeodomain-like"/>
    <property type="match status" value="1"/>
</dbReference>
<reference evidence="5 6" key="1">
    <citation type="submission" date="2020-08" db="EMBL/GenBank/DDBJ databases">
        <title>Oceanospirillum sp. nov. isolated from marine sediment.</title>
        <authorList>
            <person name="Ji X."/>
        </authorList>
    </citation>
    <scope>NUCLEOTIDE SEQUENCE [LARGE SCALE GENOMIC DNA]</scope>
    <source>
        <strain evidence="5 6">D5</strain>
    </source>
</reference>
<evidence type="ECO:0000256" key="3">
    <source>
        <dbReference type="ARBA" id="ARBA00023163"/>
    </source>
</evidence>
<dbReference type="AlphaFoldDB" id="A0A839IWS5"/>
<keyword evidence="6" id="KW-1185">Reference proteome</keyword>
<feature type="domain" description="HTH araC/xylS-type" evidence="4">
    <location>
        <begin position="191"/>
        <end position="266"/>
    </location>
</feature>
<name>A0A839IWS5_9GAMM</name>
<keyword evidence="3" id="KW-0804">Transcription</keyword>
<dbReference type="GO" id="GO:0003700">
    <property type="term" value="F:DNA-binding transcription factor activity"/>
    <property type="evidence" value="ECO:0007669"/>
    <property type="project" value="InterPro"/>
</dbReference>
<dbReference type="GO" id="GO:0043565">
    <property type="term" value="F:sequence-specific DNA binding"/>
    <property type="evidence" value="ECO:0007669"/>
    <property type="project" value="InterPro"/>
</dbReference>